<accession>K2AVV1</accession>
<name>K2AVV1_9BACT</name>
<sequence>MRAPAEKFTALLENDQLTGYPEKNADTILASHWPTNSWLAETFCFDWDAIHLAIEIASINQTKAIVIAVVISHMALSISNAGKANPGSHDGISHITLQPRVLNLI</sequence>
<reference evidence="1" key="1">
    <citation type="journal article" date="2012" name="Science">
        <title>Fermentation, hydrogen, and sulfur metabolism in multiple uncultivated bacterial phyla.</title>
        <authorList>
            <person name="Wrighton K.C."/>
            <person name="Thomas B.C."/>
            <person name="Sharon I."/>
            <person name="Miller C.S."/>
            <person name="Castelle C.J."/>
            <person name="VerBerkmoes N.C."/>
            <person name="Wilkins M.J."/>
            <person name="Hettich R.L."/>
            <person name="Lipton M.S."/>
            <person name="Williams K.H."/>
            <person name="Long P.E."/>
            <person name="Banfield J.F."/>
        </authorList>
    </citation>
    <scope>NUCLEOTIDE SEQUENCE [LARGE SCALE GENOMIC DNA]</scope>
</reference>
<protein>
    <submittedName>
        <fullName evidence="1">Uncharacterized protein</fullName>
    </submittedName>
</protein>
<evidence type="ECO:0000313" key="1">
    <source>
        <dbReference type="EMBL" id="EKD65977.1"/>
    </source>
</evidence>
<comment type="caution">
    <text evidence="1">The sequence shown here is derived from an EMBL/GenBank/DDBJ whole genome shotgun (WGS) entry which is preliminary data.</text>
</comment>
<organism evidence="1">
    <name type="scientific">uncultured bacterium</name>
    <name type="common">gcode 4</name>
    <dbReference type="NCBI Taxonomy" id="1234023"/>
    <lineage>
        <taxon>Bacteria</taxon>
        <taxon>environmental samples</taxon>
    </lineage>
</organism>
<proteinExistence type="predicted"/>
<dbReference type="EMBL" id="AMFJ01021656">
    <property type="protein sequence ID" value="EKD65977.1"/>
    <property type="molecule type" value="Genomic_DNA"/>
</dbReference>
<dbReference type="AlphaFoldDB" id="K2AVV1"/>
<gene>
    <name evidence="1" type="ORF">ACD_49C00070G0001</name>
</gene>